<protein>
    <submittedName>
        <fullName evidence="1">Uncharacterized protein</fullName>
    </submittedName>
</protein>
<gene>
    <name evidence="1" type="ORF">OCBIM_22034736mg</name>
</gene>
<reference evidence="1" key="1">
    <citation type="submission" date="2015-07" db="EMBL/GenBank/DDBJ databases">
        <title>MeaNS - Measles Nucleotide Surveillance Program.</title>
        <authorList>
            <person name="Tran T."/>
            <person name="Druce J."/>
        </authorList>
    </citation>
    <scope>NUCLEOTIDE SEQUENCE</scope>
    <source>
        <strain evidence="1">UCB-OBI-ISO-001</strain>
        <tissue evidence="1">Gonad</tissue>
    </source>
</reference>
<dbReference type="AlphaFoldDB" id="A0A0L8GF23"/>
<proteinExistence type="predicted"/>
<dbReference type="EMBL" id="KQ422138">
    <property type="protein sequence ID" value="KOF75459.1"/>
    <property type="molecule type" value="Genomic_DNA"/>
</dbReference>
<sequence>MRNATSGEKAIAFDLYSIQQPWRQDVLSGCPNSTPTCGRSFLWYYSSMPIQNKLLICCYRYPSCCCISEFND</sequence>
<evidence type="ECO:0000313" key="1">
    <source>
        <dbReference type="EMBL" id="KOF75459.1"/>
    </source>
</evidence>
<name>A0A0L8GF23_OCTBM</name>
<accession>A0A0L8GF23</accession>
<organism evidence="1">
    <name type="scientific">Octopus bimaculoides</name>
    <name type="common">California two-spotted octopus</name>
    <dbReference type="NCBI Taxonomy" id="37653"/>
    <lineage>
        <taxon>Eukaryota</taxon>
        <taxon>Metazoa</taxon>
        <taxon>Spiralia</taxon>
        <taxon>Lophotrochozoa</taxon>
        <taxon>Mollusca</taxon>
        <taxon>Cephalopoda</taxon>
        <taxon>Coleoidea</taxon>
        <taxon>Octopodiformes</taxon>
        <taxon>Octopoda</taxon>
        <taxon>Incirrata</taxon>
        <taxon>Octopodidae</taxon>
        <taxon>Octopus</taxon>
    </lineage>
</organism>